<gene>
    <name evidence="1" type="ORF">SMF913_13046</name>
</gene>
<dbReference type="RefSeq" id="WP_102934467.1">
    <property type="nucleotide sequence ID" value="NZ_LJIW01000001.1"/>
</dbReference>
<sequence length="83" mass="9242">MSTLTLDEARHLAVNYYSGQQSALYRVARTGEIPCPQRVLGEIKDLAPFSGSSREIELSRLAQWVRTRPTGPCDPAYCLCGLR</sequence>
<dbReference type="AlphaFoldDB" id="A0A2J7Z9R9"/>
<name>A0A2J7Z9R9_STRMQ</name>
<proteinExistence type="predicted"/>
<organism evidence="1 2">
    <name type="scientific">Streptomyces malaysiensis</name>
    <dbReference type="NCBI Taxonomy" id="92644"/>
    <lineage>
        <taxon>Bacteria</taxon>
        <taxon>Bacillati</taxon>
        <taxon>Actinomycetota</taxon>
        <taxon>Actinomycetes</taxon>
        <taxon>Kitasatosporales</taxon>
        <taxon>Streptomycetaceae</taxon>
        <taxon>Streptomyces</taxon>
        <taxon>Streptomyces violaceusniger group</taxon>
    </lineage>
</organism>
<evidence type="ECO:0000313" key="2">
    <source>
        <dbReference type="Proteomes" id="UP000236520"/>
    </source>
</evidence>
<dbReference type="EMBL" id="LJIW01000001">
    <property type="protein sequence ID" value="PNG97021.1"/>
    <property type="molecule type" value="Genomic_DNA"/>
</dbReference>
<accession>A0A2J7Z9R9</accession>
<reference evidence="1 2" key="1">
    <citation type="submission" date="2015-09" db="EMBL/GenBank/DDBJ databases">
        <title>Genome sequence, genome mining and natural product profiling of a biocontrol bacterium Streptomyces malaysiensis F913.</title>
        <authorList>
            <person name="Xu Y."/>
            <person name="Wei J."/>
            <person name="Xie J."/>
            <person name="Li T."/>
            <person name="Zhou Z."/>
        </authorList>
    </citation>
    <scope>NUCLEOTIDE SEQUENCE [LARGE SCALE GENOMIC DNA]</scope>
    <source>
        <strain evidence="1 2">F913</strain>
    </source>
</reference>
<dbReference type="Proteomes" id="UP000236520">
    <property type="component" value="Unassembled WGS sequence"/>
</dbReference>
<protein>
    <submittedName>
        <fullName evidence="1">Uncharacterized protein</fullName>
    </submittedName>
</protein>
<keyword evidence="2" id="KW-1185">Reference proteome</keyword>
<comment type="caution">
    <text evidence="1">The sequence shown here is derived from an EMBL/GenBank/DDBJ whole genome shotgun (WGS) entry which is preliminary data.</text>
</comment>
<evidence type="ECO:0000313" key="1">
    <source>
        <dbReference type="EMBL" id="PNG97021.1"/>
    </source>
</evidence>